<dbReference type="GO" id="GO:0005655">
    <property type="term" value="C:nucleolar ribonuclease P complex"/>
    <property type="evidence" value="ECO:0007669"/>
    <property type="project" value="InterPro"/>
</dbReference>
<evidence type="ECO:0000313" key="9">
    <source>
        <dbReference type="EnsemblMetazoa" id="XP_016986513.1"/>
    </source>
</evidence>
<evidence type="ECO:0000256" key="1">
    <source>
        <dbReference type="ARBA" id="ARBA00004123"/>
    </source>
</evidence>
<keyword evidence="10" id="KW-1185">Reference proteome</keyword>
<dbReference type="Proteomes" id="UP001652680">
    <property type="component" value="Unassembled WGS sequence"/>
</dbReference>
<reference evidence="11" key="2">
    <citation type="submission" date="2025-04" db="UniProtKB">
        <authorList>
            <consortium name="RefSeq"/>
        </authorList>
    </citation>
    <scope>IDENTIFICATION</scope>
</reference>
<evidence type="ECO:0000256" key="5">
    <source>
        <dbReference type="SAM" id="MobiDB-lite"/>
    </source>
</evidence>
<feature type="compositionally biased region" description="Basic residues" evidence="5">
    <location>
        <begin position="61"/>
        <end position="81"/>
    </location>
</feature>
<evidence type="ECO:0000313" key="11">
    <source>
        <dbReference type="RefSeq" id="XP_016986513.1"/>
    </source>
</evidence>
<dbReference type="PANTHER" id="PTHR22731">
    <property type="entry name" value="RIBONUCLEASES P/MRP PROTEIN SUBUNIT POP1"/>
    <property type="match status" value="1"/>
</dbReference>
<feature type="compositionally biased region" description="Basic and acidic residues" evidence="5">
    <location>
        <begin position="297"/>
        <end position="315"/>
    </location>
</feature>
<organism evidence="11">
    <name type="scientific">Drosophila rhopaloa</name>
    <name type="common">Fruit fly</name>
    <dbReference type="NCBI Taxonomy" id="1041015"/>
    <lineage>
        <taxon>Eukaryota</taxon>
        <taxon>Metazoa</taxon>
        <taxon>Ecdysozoa</taxon>
        <taxon>Arthropoda</taxon>
        <taxon>Hexapoda</taxon>
        <taxon>Insecta</taxon>
        <taxon>Pterygota</taxon>
        <taxon>Neoptera</taxon>
        <taxon>Endopterygota</taxon>
        <taxon>Diptera</taxon>
        <taxon>Brachycera</taxon>
        <taxon>Muscomorpha</taxon>
        <taxon>Ephydroidea</taxon>
        <taxon>Drosophilidae</taxon>
        <taxon>Drosophila</taxon>
        <taxon>Sophophora</taxon>
    </lineage>
</organism>
<feature type="domain" description="Pop1 N-terminal" evidence="6">
    <location>
        <begin position="108"/>
        <end position="178"/>
    </location>
</feature>
<dbReference type="InterPro" id="IPR039182">
    <property type="entry name" value="Pop1"/>
</dbReference>
<keyword evidence="2" id="KW-0819">tRNA processing</keyword>
<sequence length="868" mass="99843">MSTQKLEYDAAMGGRVSLPSHVTTYLYAAGVLQEIRNLVADCRETTQRSSKLIFQTLPKHMRRRAMSHHPKRLPRKYRQAHKSQMGKGGNQPVNGKRPSRKYRRRPKNLMREYVRRQRRHVWLETHIWHAKRFHMVERWGHRLAFASCDKTYRACYRASAEHCLLQDISFYGCVELRGPLDTLRQGFARLTSPQCGLGVTAKTFLTGRREGSVELFEDGRYPHGALQRASFMWRPREKEEDQAEHTLWLWLHPSAAHATLKQLISVFQLKSKKQQKMPLKNEVDGHNMQVEMMEIQPEKEKLSKKERPKQEKVPTEDLGQNNESRKDSVQPALRFWTQTKAFELQPSYSNPDDTLHLVLLHRQFNRFRLTGPSAQRVLAASLRPHQQTELQDQANYCQAALQQGSPAELLSNLVMGLQVVDPRLQRPKKRTKAERNAEQTRSAGDLLVDQPKSLPESPLWSTEARELLGKGIMSTHTYEQLRQQHAVVPGAPCAFEQQMQAVPVILIQRPGSQDSRYKRLAYGCGWDVIAPAGYGMALWLTLTMWGARPGGLRELDSVAREAGAEMHLPDTIAGVQQAAAAADELRVRYFRLPPNKRTNYRKLAVASPFSAPWKQLVRDWRSSSTSASVSSYYVLRHRQQLEEIAEAIRTRRPLPEPLPEEALIQIQLRMISRGHVKNNALICLPTAADHKQRWRHIKQNDQASVHVEPAQPDLNQQLRKDLRQSHKLKLKRLRARRVREKRRLQETATKRVHIRPANTAHLVRTQLQEMCRLWLPTDPAEMRDSVRRQCSRQVFGYVSSAGFSFTEALVCAVGYVTPAGLHQLIKELPSSKGHRKQPPLMCLVRDADSRDYRWASFQINLNVACPAF</sequence>
<keyword evidence="4" id="KW-0175">Coiled coil</keyword>
<evidence type="ECO:0000259" key="7">
    <source>
        <dbReference type="Pfam" id="PF08170"/>
    </source>
</evidence>
<feature type="domain" description="POP1 C-terminal" evidence="8">
    <location>
        <begin position="662"/>
        <end position="860"/>
    </location>
</feature>
<dbReference type="InterPro" id="IPR055079">
    <property type="entry name" value="POP1_C"/>
</dbReference>
<feature type="domain" description="Pop1 N-terminal" evidence="6">
    <location>
        <begin position="33"/>
        <end position="107"/>
    </location>
</feature>
<feature type="compositionally biased region" description="Basic residues" evidence="5">
    <location>
        <begin position="97"/>
        <end position="107"/>
    </location>
</feature>
<dbReference type="EnsemblMetazoa" id="XM_017131024.2">
    <property type="protein sequence ID" value="XP_016986513.1"/>
    <property type="gene ID" value="LOC108049733"/>
</dbReference>
<protein>
    <submittedName>
        <fullName evidence="11">Ribonucleases P/MRP protein subunit POP1</fullName>
    </submittedName>
</protein>
<dbReference type="GO" id="GO:0000172">
    <property type="term" value="C:ribonuclease MRP complex"/>
    <property type="evidence" value="ECO:0007669"/>
    <property type="project" value="InterPro"/>
</dbReference>
<dbReference type="InterPro" id="IPR009723">
    <property type="entry name" value="Pop1_N"/>
</dbReference>
<dbReference type="CTD" id="10940"/>
<feature type="coiled-coil region" evidence="4">
    <location>
        <begin position="723"/>
        <end position="750"/>
    </location>
</feature>
<dbReference type="InterPro" id="IPR012590">
    <property type="entry name" value="POPLD_dom"/>
</dbReference>
<dbReference type="Pfam" id="PF06978">
    <property type="entry name" value="POP1_N"/>
    <property type="match status" value="2"/>
</dbReference>
<dbReference type="Pfam" id="PF08170">
    <property type="entry name" value="POPLD"/>
    <property type="match status" value="1"/>
</dbReference>
<reference evidence="10" key="1">
    <citation type="journal article" date="2021" name="Elife">
        <title>Highly contiguous assemblies of 101 drosophilid genomes.</title>
        <authorList>
            <person name="Kim B.Y."/>
            <person name="Wang J.R."/>
            <person name="Miller D.E."/>
            <person name="Barmina O."/>
            <person name="Delaney E."/>
            <person name="Thompson A."/>
            <person name="Comeault A.A."/>
            <person name="Peede D."/>
            <person name="D'Agostino E.R."/>
            <person name="Pelaez J."/>
            <person name="Aguilar J.M."/>
            <person name="Haji D."/>
            <person name="Matsunaga T."/>
            <person name="Armstrong E.E."/>
            <person name="Zych M."/>
            <person name="Ogawa Y."/>
            <person name="Stamenkovic-Radak M."/>
            <person name="Jelic M."/>
            <person name="Veselinovic M.S."/>
            <person name="Tanaskovic M."/>
            <person name="Eric P."/>
            <person name="Gao J.J."/>
            <person name="Katoh T.K."/>
            <person name="Toda M.J."/>
            <person name="Watabe H."/>
            <person name="Watada M."/>
            <person name="Davis J.S."/>
            <person name="Moyle L.C."/>
            <person name="Manoli G."/>
            <person name="Bertolini E."/>
            <person name="Kostal V."/>
            <person name="Hawley R.S."/>
            <person name="Takahashi A."/>
            <person name="Jones C.D."/>
            <person name="Price D.K."/>
            <person name="Whiteman N."/>
            <person name="Kopp A."/>
            <person name="Matute D.R."/>
            <person name="Petrov D.A."/>
        </authorList>
    </citation>
    <scope>NUCLEOTIDE SEQUENCE [LARGE SCALE GENOMIC DNA]</scope>
</reference>
<proteinExistence type="predicted"/>
<dbReference type="RefSeq" id="XP_016986513.1">
    <property type="nucleotide sequence ID" value="XM_017131024.1"/>
</dbReference>
<feature type="region of interest" description="Disordered" evidence="5">
    <location>
        <begin position="297"/>
        <end position="328"/>
    </location>
</feature>
<accession>A0A6P4FGQ5</accession>
<dbReference type="PANTHER" id="PTHR22731:SF3">
    <property type="entry name" value="RIBONUCLEASES P_MRP PROTEIN SUBUNIT POP1"/>
    <property type="match status" value="1"/>
</dbReference>
<dbReference type="Pfam" id="PF22770">
    <property type="entry name" value="POP1_C"/>
    <property type="match status" value="1"/>
</dbReference>
<dbReference type="GeneID" id="108049733"/>
<keyword evidence="3" id="KW-0539">Nucleus</keyword>
<evidence type="ECO:0000259" key="6">
    <source>
        <dbReference type="Pfam" id="PF06978"/>
    </source>
</evidence>
<dbReference type="GO" id="GO:0001682">
    <property type="term" value="P:tRNA 5'-leader removal"/>
    <property type="evidence" value="ECO:0007669"/>
    <property type="project" value="InterPro"/>
</dbReference>
<comment type="subcellular location">
    <subcellularLocation>
        <location evidence="1">Nucleus</location>
    </subcellularLocation>
</comment>
<evidence type="ECO:0000313" key="10">
    <source>
        <dbReference type="Proteomes" id="UP001652680"/>
    </source>
</evidence>
<dbReference type="OrthoDB" id="442863at2759"/>
<evidence type="ECO:0000259" key="8">
    <source>
        <dbReference type="Pfam" id="PF22770"/>
    </source>
</evidence>
<evidence type="ECO:0000256" key="3">
    <source>
        <dbReference type="ARBA" id="ARBA00023242"/>
    </source>
</evidence>
<feature type="region of interest" description="Disordered" evidence="5">
    <location>
        <begin position="425"/>
        <end position="448"/>
    </location>
</feature>
<dbReference type="AlphaFoldDB" id="A0A6P4FGQ5"/>
<evidence type="ECO:0000256" key="4">
    <source>
        <dbReference type="SAM" id="Coils"/>
    </source>
</evidence>
<gene>
    <name evidence="11" type="primary">LOC108049733</name>
    <name evidence="9" type="synonym">108049733</name>
</gene>
<dbReference type="OMA" id="RRTMSHN"/>
<feature type="region of interest" description="Disordered" evidence="5">
    <location>
        <begin position="61"/>
        <end position="107"/>
    </location>
</feature>
<name>A0A6P4FGQ5_DRORH</name>
<reference evidence="9" key="3">
    <citation type="submission" date="2025-05" db="UniProtKB">
        <authorList>
            <consortium name="EnsemblMetazoa"/>
        </authorList>
    </citation>
    <scope>IDENTIFICATION</scope>
</reference>
<feature type="domain" description="POPLD" evidence="7">
    <location>
        <begin position="525"/>
        <end position="613"/>
    </location>
</feature>
<evidence type="ECO:0000256" key="2">
    <source>
        <dbReference type="ARBA" id="ARBA00022694"/>
    </source>
</evidence>